<keyword evidence="2" id="KW-1185">Reference proteome</keyword>
<dbReference type="EMBL" id="SRLO01000082">
    <property type="protein sequence ID" value="TNN77437.1"/>
    <property type="molecule type" value="Genomic_DNA"/>
</dbReference>
<dbReference type="AlphaFoldDB" id="A0A4Z2II37"/>
<evidence type="ECO:0000313" key="2">
    <source>
        <dbReference type="Proteomes" id="UP000314294"/>
    </source>
</evidence>
<sequence>MEYDTDSDCVSVTEFQAYSGDLYKLADISVVQMQKKIVRWGAAPRRQTVKEEPGRLERRCAGEEQPDSVQSWWREEGCLMPPGFTGN</sequence>
<reference evidence="1 2" key="1">
    <citation type="submission" date="2019-03" db="EMBL/GenBank/DDBJ databases">
        <title>First draft genome of Liparis tanakae, snailfish: a comprehensive survey of snailfish specific genes.</title>
        <authorList>
            <person name="Kim W."/>
            <person name="Song I."/>
            <person name="Jeong J.-H."/>
            <person name="Kim D."/>
            <person name="Kim S."/>
            <person name="Ryu S."/>
            <person name="Song J.Y."/>
            <person name="Lee S.K."/>
        </authorList>
    </citation>
    <scope>NUCLEOTIDE SEQUENCE [LARGE SCALE GENOMIC DNA]</scope>
    <source>
        <tissue evidence="1">Muscle</tissue>
    </source>
</reference>
<comment type="caution">
    <text evidence="1">The sequence shown here is derived from an EMBL/GenBank/DDBJ whole genome shotgun (WGS) entry which is preliminary data.</text>
</comment>
<name>A0A4Z2II37_9TELE</name>
<evidence type="ECO:0000313" key="1">
    <source>
        <dbReference type="EMBL" id="TNN77437.1"/>
    </source>
</evidence>
<gene>
    <name evidence="1" type="ORF">EYF80_012251</name>
</gene>
<protein>
    <submittedName>
        <fullName evidence="1">Uncharacterized protein</fullName>
    </submittedName>
</protein>
<accession>A0A4Z2II37</accession>
<organism evidence="1 2">
    <name type="scientific">Liparis tanakae</name>
    <name type="common">Tanaka's snailfish</name>
    <dbReference type="NCBI Taxonomy" id="230148"/>
    <lineage>
        <taxon>Eukaryota</taxon>
        <taxon>Metazoa</taxon>
        <taxon>Chordata</taxon>
        <taxon>Craniata</taxon>
        <taxon>Vertebrata</taxon>
        <taxon>Euteleostomi</taxon>
        <taxon>Actinopterygii</taxon>
        <taxon>Neopterygii</taxon>
        <taxon>Teleostei</taxon>
        <taxon>Neoteleostei</taxon>
        <taxon>Acanthomorphata</taxon>
        <taxon>Eupercaria</taxon>
        <taxon>Perciformes</taxon>
        <taxon>Cottioidei</taxon>
        <taxon>Cottales</taxon>
        <taxon>Liparidae</taxon>
        <taxon>Liparis</taxon>
    </lineage>
</organism>
<proteinExistence type="predicted"/>
<dbReference type="Proteomes" id="UP000314294">
    <property type="component" value="Unassembled WGS sequence"/>
</dbReference>